<sequence>MVFQMPAQVSSAVQNPELKLEEFRKLFDEDAWASVLQMVETKKQINTFHCHCKKESKKDDGGIQCHSCLLLCHRKCEKLSPGEVIRSQTATNGNGSYSIAIYGQRR</sequence>
<name>A0ABR0B030_9CRUS</name>
<gene>
    <name evidence="1" type="ORF">OUZ56_024082</name>
</gene>
<keyword evidence="2" id="KW-1185">Reference proteome</keyword>
<organism evidence="1 2">
    <name type="scientific">Daphnia magna</name>
    <dbReference type="NCBI Taxonomy" id="35525"/>
    <lineage>
        <taxon>Eukaryota</taxon>
        <taxon>Metazoa</taxon>
        <taxon>Ecdysozoa</taxon>
        <taxon>Arthropoda</taxon>
        <taxon>Crustacea</taxon>
        <taxon>Branchiopoda</taxon>
        <taxon>Diplostraca</taxon>
        <taxon>Cladocera</taxon>
        <taxon>Anomopoda</taxon>
        <taxon>Daphniidae</taxon>
        <taxon>Daphnia</taxon>
    </lineage>
</organism>
<reference evidence="1 2" key="1">
    <citation type="journal article" date="2023" name="Nucleic Acids Res.">
        <title>The hologenome of Daphnia magna reveals possible DNA methylation and microbiome-mediated evolution of the host genome.</title>
        <authorList>
            <person name="Chaturvedi A."/>
            <person name="Li X."/>
            <person name="Dhandapani V."/>
            <person name="Marshall H."/>
            <person name="Kissane S."/>
            <person name="Cuenca-Cambronero M."/>
            <person name="Asole G."/>
            <person name="Calvet F."/>
            <person name="Ruiz-Romero M."/>
            <person name="Marangio P."/>
            <person name="Guigo R."/>
            <person name="Rago D."/>
            <person name="Mirbahai L."/>
            <person name="Eastwood N."/>
            <person name="Colbourne J.K."/>
            <person name="Zhou J."/>
            <person name="Mallon E."/>
            <person name="Orsini L."/>
        </authorList>
    </citation>
    <scope>NUCLEOTIDE SEQUENCE [LARGE SCALE GENOMIC DNA]</scope>
    <source>
        <strain evidence="1">LRV0_1</strain>
    </source>
</reference>
<evidence type="ECO:0000313" key="1">
    <source>
        <dbReference type="EMBL" id="KAK4030743.1"/>
    </source>
</evidence>
<accession>A0ABR0B030</accession>
<evidence type="ECO:0000313" key="2">
    <source>
        <dbReference type="Proteomes" id="UP001234178"/>
    </source>
</evidence>
<comment type="caution">
    <text evidence="1">The sequence shown here is derived from an EMBL/GenBank/DDBJ whole genome shotgun (WGS) entry which is preliminary data.</text>
</comment>
<evidence type="ECO:0008006" key="3">
    <source>
        <dbReference type="Google" id="ProtNLM"/>
    </source>
</evidence>
<dbReference type="Proteomes" id="UP001234178">
    <property type="component" value="Unassembled WGS sequence"/>
</dbReference>
<dbReference type="EMBL" id="JAOYFB010000039">
    <property type="protein sequence ID" value="KAK4030743.1"/>
    <property type="molecule type" value="Genomic_DNA"/>
</dbReference>
<proteinExistence type="predicted"/>
<protein>
    <recommendedName>
        <fullName evidence="3">Phorbol-ester/DAG-type domain-containing protein</fullName>
    </recommendedName>
</protein>